<name>A0A4U0XT59_9PEZI</name>
<keyword evidence="2" id="KW-1185">Reference proteome</keyword>
<dbReference type="Proteomes" id="UP000309340">
    <property type="component" value="Unassembled WGS sequence"/>
</dbReference>
<reference evidence="1 2" key="1">
    <citation type="submission" date="2017-03" db="EMBL/GenBank/DDBJ databases">
        <title>Genomes of endolithic fungi from Antarctica.</title>
        <authorList>
            <person name="Coleine C."/>
            <person name="Masonjones S."/>
            <person name="Stajich J.E."/>
        </authorList>
    </citation>
    <scope>NUCLEOTIDE SEQUENCE [LARGE SCALE GENOMIC DNA]</scope>
    <source>
        <strain evidence="1 2">CCFEE 5184</strain>
    </source>
</reference>
<accession>A0A4U0XT59</accession>
<dbReference type="EMBL" id="NAJQ01000081">
    <property type="protein sequence ID" value="TKA79837.1"/>
    <property type="molecule type" value="Genomic_DNA"/>
</dbReference>
<organism evidence="1 2">
    <name type="scientific">Friedmanniomyces simplex</name>
    <dbReference type="NCBI Taxonomy" id="329884"/>
    <lineage>
        <taxon>Eukaryota</taxon>
        <taxon>Fungi</taxon>
        <taxon>Dikarya</taxon>
        <taxon>Ascomycota</taxon>
        <taxon>Pezizomycotina</taxon>
        <taxon>Dothideomycetes</taxon>
        <taxon>Dothideomycetidae</taxon>
        <taxon>Mycosphaerellales</taxon>
        <taxon>Teratosphaeriaceae</taxon>
        <taxon>Friedmanniomyces</taxon>
    </lineage>
</organism>
<dbReference type="OrthoDB" id="3814710at2759"/>
<comment type="caution">
    <text evidence="1">The sequence shown here is derived from an EMBL/GenBank/DDBJ whole genome shotgun (WGS) entry which is preliminary data.</text>
</comment>
<sequence length="208" mass="23144">MLYSNQLRVCLRNVQTSTPFAETLNENVVSLDGFGGRAHSSLICEDAGIQYDVSITITRYFDLQGADGLMLAVFEGNAQTDDHSMKDTQKLYLPRHSSGNVEGKYVVATFRKWSTSGRDTLQDLKIPQPNGTVPRISLHPQLNADTPLIADHTPGGEPYSLRPCLNGHQGAITVTLQRVKFQRSSTNYIIRRSNTEHDMSTVPPECHR</sequence>
<gene>
    <name evidence="1" type="ORF">B0A55_02781</name>
</gene>
<dbReference type="AlphaFoldDB" id="A0A4U0XT59"/>
<evidence type="ECO:0000313" key="2">
    <source>
        <dbReference type="Proteomes" id="UP000309340"/>
    </source>
</evidence>
<protein>
    <submittedName>
        <fullName evidence="1">Uncharacterized protein</fullName>
    </submittedName>
</protein>
<evidence type="ECO:0000313" key="1">
    <source>
        <dbReference type="EMBL" id="TKA79837.1"/>
    </source>
</evidence>
<proteinExistence type="predicted"/>